<dbReference type="Pfam" id="PF12710">
    <property type="entry name" value="HAD"/>
    <property type="match status" value="1"/>
</dbReference>
<name>A0A4Q8LQ96_9GAMM</name>
<comment type="caution">
    <text evidence="1">The sequence shown here is derived from an EMBL/GenBank/DDBJ whole genome shotgun (WGS) entry which is preliminary data.</text>
</comment>
<sequence length="232" mass="24950">MRWTVLCDFDGTIGLRDTIDTLLQRFGRPGWEALEDDWLAGRIGSRACMRGQVALLDMDAAQFEQHLSGLDIDPAFPAFAAAVAARGWPLEIVSDGLDLPIRLLLAREGVAPLPLYANRFHPVGERRWNLESPHQAPSCGAGTCKCARAAQARRHTPSGQVLLVGDGTSDFCVAGRADYVFAKRKLIAHCRDHALAHSAIEGFAEALALLPALESGALTRHAPLVSPAVAIA</sequence>
<dbReference type="SUPFAM" id="SSF56784">
    <property type="entry name" value="HAD-like"/>
    <property type="match status" value="1"/>
</dbReference>
<dbReference type="AlphaFoldDB" id="A0A4Q8LQ96"/>
<reference evidence="1 2" key="1">
    <citation type="submission" date="2019-02" db="EMBL/GenBank/DDBJ databases">
        <title>WGS of Pseudoxanthomonas species novum from clinical isolates.</title>
        <authorList>
            <person name="Bernier A.-M."/>
            <person name="Bernard K."/>
            <person name="Vachon A."/>
        </authorList>
    </citation>
    <scope>NUCLEOTIDE SEQUENCE [LARGE SCALE GENOMIC DNA]</scope>
    <source>
        <strain evidence="1 2">NML140781</strain>
    </source>
</reference>
<dbReference type="RefSeq" id="WP_130524772.1">
    <property type="nucleotide sequence ID" value="NZ_CAWZZE010000035.1"/>
</dbReference>
<evidence type="ECO:0000313" key="2">
    <source>
        <dbReference type="Proteomes" id="UP000292087"/>
    </source>
</evidence>
<dbReference type="EMBL" id="SHMF01000005">
    <property type="protein sequence ID" value="TAA32415.1"/>
    <property type="molecule type" value="Genomic_DNA"/>
</dbReference>
<gene>
    <name evidence="1" type="ORF">EA656_17285</name>
</gene>
<evidence type="ECO:0000313" key="1">
    <source>
        <dbReference type="EMBL" id="TAA32415.1"/>
    </source>
</evidence>
<dbReference type="Proteomes" id="UP000292087">
    <property type="component" value="Unassembled WGS sequence"/>
</dbReference>
<dbReference type="InterPro" id="IPR036412">
    <property type="entry name" value="HAD-like_sf"/>
</dbReference>
<organism evidence="1 2">
    <name type="scientific">Pseudoxanthomonas winnipegensis</name>
    <dbReference type="NCBI Taxonomy" id="2480810"/>
    <lineage>
        <taxon>Bacteria</taxon>
        <taxon>Pseudomonadati</taxon>
        <taxon>Pseudomonadota</taxon>
        <taxon>Gammaproteobacteria</taxon>
        <taxon>Lysobacterales</taxon>
        <taxon>Lysobacteraceae</taxon>
        <taxon>Pseudoxanthomonas</taxon>
    </lineage>
</organism>
<dbReference type="NCBIfam" id="TIGR01488">
    <property type="entry name" value="HAD-SF-IB"/>
    <property type="match status" value="1"/>
</dbReference>
<dbReference type="InterPro" id="IPR023214">
    <property type="entry name" value="HAD_sf"/>
</dbReference>
<proteinExistence type="predicted"/>
<protein>
    <submittedName>
        <fullName evidence="1">Phosphatase</fullName>
    </submittedName>
</protein>
<dbReference type="Gene3D" id="3.90.1470.20">
    <property type="match status" value="1"/>
</dbReference>
<accession>A0A4Q8LQ96</accession>
<dbReference type="Gene3D" id="3.40.50.1000">
    <property type="entry name" value="HAD superfamily/HAD-like"/>
    <property type="match status" value="1"/>
</dbReference>